<dbReference type="PANTHER" id="PTHR23068:SF25">
    <property type="entry name" value="DNA (CYTOSINE-5)-METHYLTRANSFERASE DRM2"/>
    <property type="match status" value="1"/>
</dbReference>
<evidence type="ECO:0000256" key="2">
    <source>
        <dbReference type="ARBA" id="ARBA00022603"/>
    </source>
</evidence>
<sequence length="409" mass="46081">MDDTPCHNGNRPSKSASDISPSDAMDMDTAGCSNGQSERTPKGCSVAQLRKRKRGNSMEDTPCQNDNKPSTSSESGCPVAQLEKRNRGIRVLSLFDGISSGFVALQKLGIPVEAYYYSEIDELGLRVAKKHFGDVSHSLGDIRSLTSMKLQCITPIDLVMGGSPCNELSRVNPYRLGLNDPRGSGALFYHFVRVLKELREVNHGTEIFWLFENVRNMNDSYLKEINKYLGKEPVLIDSRMFTAMKRERYFWSNIPGMELLQKNPQDSHPFQLQEFLEKHQNRKAKFSMLNTVTTQPNSLIINGSSPVLMNGQPDRMWMTELEALFGFPRSYTDVGLNDQQRQALLGRAWCVHVIEAILKPLVPLFQKNERPFLRCLPLLGKKIDSPKDSVDERPESSKNAPGLQRPGDQ</sequence>
<evidence type="ECO:0000256" key="1">
    <source>
        <dbReference type="ARBA" id="ARBA00011975"/>
    </source>
</evidence>
<evidence type="ECO:0000313" key="7">
    <source>
        <dbReference type="EMBL" id="ALA15698.1"/>
    </source>
</evidence>
<dbReference type="PANTHER" id="PTHR23068">
    <property type="entry name" value="DNA CYTOSINE-5- -METHYLTRANSFERASE 3-RELATED"/>
    <property type="match status" value="1"/>
</dbReference>
<feature type="compositionally biased region" description="Polar residues" evidence="6">
    <location>
        <begin position="58"/>
        <end position="75"/>
    </location>
</feature>
<dbReference type="EMBL" id="KP890855">
    <property type="protein sequence ID" value="ALA15698.1"/>
    <property type="molecule type" value="mRNA"/>
</dbReference>
<dbReference type="GO" id="GO:0003886">
    <property type="term" value="F:DNA (cytosine-5-)-methyltransferase activity"/>
    <property type="evidence" value="ECO:0007669"/>
    <property type="project" value="UniProtKB-EC"/>
</dbReference>
<dbReference type="Gene3D" id="3.40.50.150">
    <property type="entry name" value="Vaccinia Virus protein VP39"/>
    <property type="match status" value="1"/>
</dbReference>
<dbReference type="InterPro" id="IPR029063">
    <property type="entry name" value="SAM-dependent_MTases_sf"/>
</dbReference>
<feature type="region of interest" description="Disordered" evidence="6">
    <location>
        <begin position="1"/>
        <end position="79"/>
    </location>
</feature>
<evidence type="ECO:0000256" key="3">
    <source>
        <dbReference type="ARBA" id="ARBA00022679"/>
    </source>
</evidence>
<dbReference type="OrthoDB" id="10250282at2759"/>
<dbReference type="InterPro" id="IPR001525">
    <property type="entry name" value="C5_MeTfrase"/>
</dbReference>
<dbReference type="Pfam" id="PF00145">
    <property type="entry name" value="DNA_methylase"/>
    <property type="match status" value="1"/>
</dbReference>
<evidence type="ECO:0000256" key="6">
    <source>
        <dbReference type="SAM" id="MobiDB-lite"/>
    </source>
</evidence>
<dbReference type="GO" id="GO:0032259">
    <property type="term" value="P:methylation"/>
    <property type="evidence" value="ECO:0007669"/>
    <property type="project" value="UniProtKB-KW"/>
</dbReference>
<dbReference type="InterPro" id="IPR050390">
    <property type="entry name" value="C5-Methyltransferase"/>
</dbReference>
<keyword evidence="4 5" id="KW-0949">S-adenosyl-L-methionine</keyword>
<dbReference type="GO" id="GO:0005634">
    <property type="term" value="C:nucleus"/>
    <property type="evidence" value="ECO:0007669"/>
    <property type="project" value="TreeGrafter"/>
</dbReference>
<proteinExistence type="evidence at transcript level"/>
<feature type="compositionally biased region" description="Polar residues" evidence="6">
    <location>
        <begin position="10"/>
        <end position="20"/>
    </location>
</feature>
<feature type="active site" evidence="5">
    <location>
        <position position="165"/>
    </location>
</feature>
<dbReference type="EC" id="2.1.1.37" evidence="1"/>
<reference evidence="7" key="2">
    <citation type="submission" date="2015-03" db="EMBL/GenBank/DDBJ databases">
        <authorList>
            <person name="Murphy D."/>
        </authorList>
    </citation>
    <scope>NUCLEOTIDE SEQUENCE</scope>
</reference>
<dbReference type="InterPro" id="IPR018117">
    <property type="entry name" value="C5_DNA_meth_AS"/>
</dbReference>
<feature type="region of interest" description="Disordered" evidence="6">
    <location>
        <begin position="382"/>
        <end position="409"/>
    </location>
</feature>
<keyword evidence="2 5" id="KW-0489">Methyltransferase</keyword>
<evidence type="ECO:0000256" key="4">
    <source>
        <dbReference type="ARBA" id="ARBA00022691"/>
    </source>
</evidence>
<organism evidence="7">
    <name type="scientific">Nilaparvata lugens</name>
    <name type="common">Brown planthopper</name>
    <dbReference type="NCBI Taxonomy" id="108931"/>
    <lineage>
        <taxon>Eukaryota</taxon>
        <taxon>Metazoa</taxon>
        <taxon>Ecdysozoa</taxon>
        <taxon>Arthropoda</taxon>
        <taxon>Hexapoda</taxon>
        <taxon>Insecta</taxon>
        <taxon>Pterygota</taxon>
        <taxon>Neoptera</taxon>
        <taxon>Paraneoptera</taxon>
        <taxon>Hemiptera</taxon>
        <taxon>Auchenorrhyncha</taxon>
        <taxon>Fulgoroidea</taxon>
        <taxon>Delphacidae</taxon>
        <taxon>Delphacinae</taxon>
        <taxon>Nilaparvata</taxon>
    </lineage>
</organism>
<dbReference type="AlphaFoldDB" id="A0A0K2D7S2"/>
<dbReference type="PROSITE" id="PS51679">
    <property type="entry name" value="SAM_MT_C5"/>
    <property type="match status" value="1"/>
</dbReference>
<evidence type="ECO:0000256" key="5">
    <source>
        <dbReference type="PROSITE-ProRule" id="PRU01016"/>
    </source>
</evidence>
<keyword evidence="3 5" id="KW-0808">Transferase</keyword>
<feature type="compositionally biased region" description="Basic and acidic residues" evidence="6">
    <location>
        <begin position="382"/>
        <end position="396"/>
    </location>
</feature>
<protein>
    <recommendedName>
        <fullName evidence="1">DNA (cytosine-5-)-methyltransferase</fullName>
        <ecNumber evidence="1">2.1.1.37</ecNumber>
    </recommendedName>
</protein>
<dbReference type="PROSITE" id="PS00094">
    <property type="entry name" value="C5_MTASE_1"/>
    <property type="match status" value="1"/>
</dbReference>
<accession>A0A0K2D7S2</accession>
<reference evidence="7" key="1">
    <citation type="journal article" date="2015" name="Biochem. Biophys. Res. Commun.">
        <title>DNA methyltransferases have an essential role in female fecundity in brown planthopper, Nilaparvata lugens.</title>
        <authorList>
            <person name="Zhang J."/>
            <person name="Xing Y."/>
            <person name="Li Y."/>
            <person name="Yin C."/>
            <person name="Ge C."/>
            <person name="Li F."/>
        </authorList>
    </citation>
    <scope>NUCLEOTIDE SEQUENCE</scope>
</reference>
<comment type="similarity">
    <text evidence="5">Belongs to the class I-like SAM-binding methyltransferase superfamily. C5-methyltransferase family.</text>
</comment>
<dbReference type="SUPFAM" id="SSF53335">
    <property type="entry name" value="S-adenosyl-L-methionine-dependent methyltransferases"/>
    <property type="match status" value="1"/>
</dbReference>
<name>A0A0K2D7S2_NILLU</name>